<dbReference type="Pfam" id="PF00385">
    <property type="entry name" value="Chromo"/>
    <property type="match status" value="1"/>
</dbReference>
<dbReference type="InterPro" id="IPR023780">
    <property type="entry name" value="Chromo_domain"/>
</dbReference>
<accession>A0A226EKD9</accession>
<reference evidence="5 6" key="1">
    <citation type="submission" date="2015-12" db="EMBL/GenBank/DDBJ databases">
        <title>The genome of Folsomia candida.</title>
        <authorList>
            <person name="Faddeeva A."/>
            <person name="Derks M.F."/>
            <person name="Anvar Y."/>
            <person name="Smit S."/>
            <person name="Van Straalen N."/>
            <person name="Roelofs D."/>
        </authorList>
    </citation>
    <scope>NUCLEOTIDE SEQUENCE [LARGE SCALE GENOMIC DNA]</scope>
    <source>
        <strain evidence="5 6">VU population</strain>
        <tissue evidence="5">Whole body</tissue>
    </source>
</reference>
<keyword evidence="6" id="KW-1185">Reference proteome</keyword>
<feature type="compositionally biased region" description="Polar residues" evidence="3">
    <location>
        <begin position="231"/>
        <end position="247"/>
    </location>
</feature>
<keyword evidence="2" id="KW-0539">Nucleus</keyword>
<dbReference type="InterPro" id="IPR000953">
    <property type="entry name" value="Chromo/chromo_shadow_dom"/>
</dbReference>
<dbReference type="InterPro" id="IPR016197">
    <property type="entry name" value="Chromo-like_dom_sf"/>
</dbReference>
<feature type="compositionally biased region" description="Low complexity" evidence="3">
    <location>
        <begin position="49"/>
        <end position="64"/>
    </location>
</feature>
<dbReference type="GO" id="GO:0005634">
    <property type="term" value="C:nucleus"/>
    <property type="evidence" value="ECO:0007669"/>
    <property type="project" value="UniProtKB-SubCell"/>
</dbReference>
<organism evidence="5 6">
    <name type="scientific">Folsomia candida</name>
    <name type="common">Springtail</name>
    <dbReference type="NCBI Taxonomy" id="158441"/>
    <lineage>
        <taxon>Eukaryota</taxon>
        <taxon>Metazoa</taxon>
        <taxon>Ecdysozoa</taxon>
        <taxon>Arthropoda</taxon>
        <taxon>Hexapoda</taxon>
        <taxon>Collembola</taxon>
        <taxon>Entomobryomorpha</taxon>
        <taxon>Isotomoidea</taxon>
        <taxon>Isotomidae</taxon>
        <taxon>Proisotominae</taxon>
        <taxon>Folsomia</taxon>
    </lineage>
</organism>
<comment type="subcellular location">
    <subcellularLocation>
        <location evidence="1">Nucleus</location>
    </subcellularLocation>
</comment>
<dbReference type="PROSITE" id="PS00598">
    <property type="entry name" value="CHROMO_1"/>
    <property type="match status" value="1"/>
</dbReference>
<name>A0A226EKD9_FOLCA</name>
<dbReference type="Gene3D" id="2.40.50.40">
    <property type="match status" value="1"/>
</dbReference>
<gene>
    <name evidence="5" type="ORF">Fcan01_06802</name>
</gene>
<evidence type="ECO:0000313" key="6">
    <source>
        <dbReference type="Proteomes" id="UP000198287"/>
    </source>
</evidence>
<dbReference type="SUPFAM" id="SSF54160">
    <property type="entry name" value="Chromo domain-like"/>
    <property type="match status" value="1"/>
</dbReference>
<feature type="region of interest" description="Disordered" evidence="3">
    <location>
        <begin position="144"/>
        <end position="258"/>
    </location>
</feature>
<evidence type="ECO:0000256" key="3">
    <source>
        <dbReference type="SAM" id="MobiDB-lite"/>
    </source>
</evidence>
<evidence type="ECO:0000259" key="4">
    <source>
        <dbReference type="PROSITE" id="PS50013"/>
    </source>
</evidence>
<dbReference type="Proteomes" id="UP000198287">
    <property type="component" value="Unassembled WGS sequence"/>
</dbReference>
<feature type="compositionally biased region" description="Pro residues" evidence="3">
    <location>
        <begin position="35"/>
        <end position="48"/>
    </location>
</feature>
<feature type="region of interest" description="Disordered" evidence="3">
    <location>
        <begin position="26"/>
        <end position="97"/>
    </location>
</feature>
<dbReference type="GO" id="GO:0005694">
    <property type="term" value="C:chromosome"/>
    <property type="evidence" value="ECO:0007669"/>
    <property type="project" value="UniProtKB-ARBA"/>
</dbReference>
<dbReference type="SMART" id="SM00298">
    <property type="entry name" value="CHROMO"/>
    <property type="match status" value="1"/>
</dbReference>
<dbReference type="EMBL" id="LNIX01000003">
    <property type="protein sequence ID" value="OXA57577.1"/>
    <property type="molecule type" value="Genomic_DNA"/>
</dbReference>
<dbReference type="AlphaFoldDB" id="A0A226EKD9"/>
<dbReference type="PROSITE" id="PS50013">
    <property type="entry name" value="CHROMO_2"/>
    <property type="match status" value="1"/>
</dbReference>
<evidence type="ECO:0000256" key="1">
    <source>
        <dbReference type="ARBA" id="ARBA00004123"/>
    </source>
</evidence>
<dbReference type="OrthoDB" id="1918685at2759"/>
<dbReference type="InterPro" id="IPR023779">
    <property type="entry name" value="Chromodomain_CS"/>
</dbReference>
<feature type="compositionally biased region" description="Basic and acidic residues" evidence="3">
    <location>
        <begin position="158"/>
        <end position="168"/>
    </location>
</feature>
<dbReference type="STRING" id="158441.A0A226EKD9"/>
<sequence>MGETNQYVSEAVRRIAEALAKEIIARSQDFDVVDPPTPSPPSTSPSPLPRTSKNKSTPSSPTRSQRSDRTSKRSSSSTKAVKWKTRSEKGLSSESYEVEAIMAKRTRASGNEYLLRWAGYSSDEDTWESVDHINCNELIEDFEKRKAEERAAKKKAKERREIRRRESESIGGNTSAVEEARRSPQPPQNEPVSDDDELNVEDVDEEEERVRIDQLRAHLESDHGEDDSRPVTDSNISEDATISNHDVSSGRPLDRKRT</sequence>
<feature type="compositionally biased region" description="Basic and acidic residues" evidence="3">
    <location>
        <begin position="208"/>
        <end position="230"/>
    </location>
</feature>
<feature type="compositionally biased region" description="Acidic residues" evidence="3">
    <location>
        <begin position="192"/>
        <end position="207"/>
    </location>
</feature>
<evidence type="ECO:0000313" key="5">
    <source>
        <dbReference type="EMBL" id="OXA57577.1"/>
    </source>
</evidence>
<dbReference type="InterPro" id="IPR051219">
    <property type="entry name" value="Heterochromatin_chromo-domain"/>
</dbReference>
<feature type="domain" description="Chromo" evidence="4">
    <location>
        <begin position="96"/>
        <end position="154"/>
    </location>
</feature>
<proteinExistence type="predicted"/>
<dbReference type="CDD" id="cd00024">
    <property type="entry name" value="CD_CSD"/>
    <property type="match status" value="1"/>
</dbReference>
<evidence type="ECO:0000256" key="2">
    <source>
        <dbReference type="ARBA" id="ARBA00023242"/>
    </source>
</evidence>
<comment type="caution">
    <text evidence="5">The sequence shown here is derived from an EMBL/GenBank/DDBJ whole genome shotgun (WGS) entry which is preliminary data.</text>
</comment>
<protein>
    <submittedName>
        <fullName evidence="5">Testis-specific chromodomain protein Y 1</fullName>
    </submittedName>
</protein>
<dbReference type="PANTHER" id="PTHR22812">
    <property type="entry name" value="CHROMOBOX PROTEIN"/>
    <property type="match status" value="1"/>
</dbReference>